<dbReference type="Proteomes" id="UP001286174">
    <property type="component" value="Unassembled WGS sequence"/>
</dbReference>
<dbReference type="Gene3D" id="1.10.150.240">
    <property type="entry name" value="Putative phosphatase, domain 2"/>
    <property type="match status" value="1"/>
</dbReference>
<accession>A0AB35U3K9</accession>
<evidence type="ECO:0000313" key="1">
    <source>
        <dbReference type="EMBL" id="MDX8420080.1"/>
    </source>
</evidence>
<reference evidence="1 2" key="1">
    <citation type="submission" date="2022-03" db="EMBL/GenBank/DDBJ databases">
        <title>Novel taxa within the pig intestine.</title>
        <authorList>
            <person name="Wylensek D."/>
            <person name="Bishof K."/>
            <person name="Afrizal A."/>
            <person name="Clavel T."/>
        </authorList>
    </citation>
    <scope>NUCLEOTIDE SEQUENCE [LARGE SCALE GENOMIC DNA]</scope>
    <source>
        <strain evidence="1 2">CLA-KB-P133</strain>
    </source>
</reference>
<organism evidence="1 2">
    <name type="scientific">Grylomicrobium aquisgranensis</name>
    <dbReference type="NCBI Taxonomy" id="2926318"/>
    <lineage>
        <taxon>Bacteria</taxon>
        <taxon>Bacillati</taxon>
        <taxon>Bacillota</taxon>
        <taxon>Erysipelotrichia</taxon>
        <taxon>Erysipelotrichales</taxon>
        <taxon>Erysipelotrichaceae</taxon>
        <taxon>Grylomicrobium</taxon>
    </lineage>
</organism>
<dbReference type="InterPro" id="IPR041492">
    <property type="entry name" value="HAD_2"/>
</dbReference>
<dbReference type="AlphaFoldDB" id="A0AB35U3K9"/>
<protein>
    <submittedName>
        <fullName evidence="1">HAD family phosphatase</fullName>
    </submittedName>
</protein>
<sequence>MTGMNTSNENRRIGCIFDADGTLLDSMGFWQALPQRFLESRQIAAPADISKVLADMSLPESCAYLHQQYLSERSAEDIRQEITAMIRQAYAEQITLKPGVLALLSGLQEKGIVMCVASTSDQLLLEMCFQRLGIASFFEAVITPGKENTDKSGPDLYVRGETVMHTAAFNTYVFDDTLLPVRTAKKAGYRVIAVRDVWSRSDWPLMEETADLCVDGLVERDKIFAFMGVNKNSKEF</sequence>
<dbReference type="PANTHER" id="PTHR18901:SF38">
    <property type="entry name" value="PSEUDOURIDINE-5'-PHOSPHATASE"/>
    <property type="match status" value="1"/>
</dbReference>
<keyword evidence="2" id="KW-1185">Reference proteome</keyword>
<dbReference type="Gene3D" id="3.40.50.1000">
    <property type="entry name" value="HAD superfamily/HAD-like"/>
    <property type="match status" value="1"/>
</dbReference>
<evidence type="ECO:0000313" key="2">
    <source>
        <dbReference type="Proteomes" id="UP001286174"/>
    </source>
</evidence>
<proteinExistence type="predicted"/>
<dbReference type="SFLD" id="SFLDG01129">
    <property type="entry name" value="C1.5:_HAD__Beta-PGM__Phosphata"/>
    <property type="match status" value="1"/>
</dbReference>
<dbReference type="InterPro" id="IPR023198">
    <property type="entry name" value="PGP-like_dom2"/>
</dbReference>
<dbReference type="Pfam" id="PF13419">
    <property type="entry name" value="HAD_2"/>
    <property type="match status" value="1"/>
</dbReference>
<dbReference type="GO" id="GO:0016791">
    <property type="term" value="F:phosphatase activity"/>
    <property type="evidence" value="ECO:0007669"/>
    <property type="project" value="TreeGrafter"/>
</dbReference>
<dbReference type="InterPro" id="IPR023214">
    <property type="entry name" value="HAD_sf"/>
</dbReference>
<dbReference type="NCBIfam" id="TIGR01509">
    <property type="entry name" value="HAD-SF-IA-v3"/>
    <property type="match status" value="1"/>
</dbReference>
<dbReference type="SFLD" id="SFLDS00003">
    <property type="entry name" value="Haloacid_Dehalogenase"/>
    <property type="match status" value="1"/>
</dbReference>
<name>A0AB35U3K9_9FIRM</name>
<dbReference type="EMBL" id="JALBUR010000021">
    <property type="protein sequence ID" value="MDX8420080.1"/>
    <property type="molecule type" value="Genomic_DNA"/>
</dbReference>
<gene>
    <name evidence="1" type="ORF">MOZ60_08230</name>
</gene>
<dbReference type="InterPro" id="IPR036412">
    <property type="entry name" value="HAD-like_sf"/>
</dbReference>
<comment type="caution">
    <text evidence="1">The sequence shown here is derived from an EMBL/GenBank/DDBJ whole genome shotgun (WGS) entry which is preliminary data.</text>
</comment>
<dbReference type="InterPro" id="IPR006439">
    <property type="entry name" value="HAD-SF_hydro_IA"/>
</dbReference>
<dbReference type="SUPFAM" id="SSF56784">
    <property type="entry name" value="HAD-like"/>
    <property type="match status" value="1"/>
</dbReference>
<dbReference type="RefSeq" id="WP_370596315.1">
    <property type="nucleotide sequence ID" value="NZ_JALBUR010000021.1"/>
</dbReference>
<dbReference type="PANTHER" id="PTHR18901">
    <property type="entry name" value="2-DEOXYGLUCOSE-6-PHOSPHATE PHOSPHATASE 2"/>
    <property type="match status" value="1"/>
</dbReference>